<dbReference type="SUPFAM" id="SSF50998">
    <property type="entry name" value="Quinoprotein alcohol dehydrogenase-like"/>
    <property type="match status" value="1"/>
</dbReference>
<name>A0A2A3JYG1_9RHOB</name>
<dbReference type="NCBIfam" id="TIGR03074">
    <property type="entry name" value="PQQ_membr_DH"/>
    <property type="match status" value="1"/>
</dbReference>
<accession>A0A2A3JYG1</accession>
<feature type="domain" description="Pyrrolo-quinoline quinone repeat" evidence="5">
    <location>
        <begin position="186"/>
        <end position="790"/>
    </location>
</feature>
<reference evidence="6" key="1">
    <citation type="submission" date="2017-09" db="EMBL/GenBank/DDBJ databases">
        <title>Yangia sp. SAOS 153D whole genome sequencing.</title>
        <authorList>
            <person name="Verma A."/>
            <person name="Krishnamurthi S."/>
        </authorList>
    </citation>
    <scope>NUCLEOTIDE SEQUENCE [LARGE SCALE GENOMIC DNA]</scope>
    <source>
        <strain evidence="6">SAOS 153D</strain>
    </source>
</reference>
<comment type="cofactor">
    <cofactor evidence="1">
        <name>pyrroloquinoline quinone</name>
        <dbReference type="ChEBI" id="CHEBI:58442"/>
    </cofactor>
</comment>
<dbReference type="Pfam" id="PF01011">
    <property type="entry name" value="PQQ"/>
    <property type="match status" value="1"/>
</dbReference>
<feature type="transmembrane region" description="Helical" evidence="4">
    <location>
        <begin position="43"/>
        <end position="60"/>
    </location>
</feature>
<dbReference type="InterPro" id="IPR017511">
    <property type="entry name" value="PQQ_mDH"/>
</dbReference>
<feature type="transmembrane region" description="Helical" evidence="4">
    <location>
        <begin position="95"/>
        <end position="113"/>
    </location>
</feature>
<dbReference type="CDD" id="cd10280">
    <property type="entry name" value="PQQ_mGDH"/>
    <property type="match status" value="1"/>
</dbReference>
<dbReference type="GO" id="GO:0008876">
    <property type="term" value="F:quinoprotein glucose dehydrogenase activity"/>
    <property type="evidence" value="ECO:0007669"/>
    <property type="project" value="TreeGrafter"/>
</dbReference>
<dbReference type="InterPro" id="IPR018391">
    <property type="entry name" value="PQQ_b-propeller_rpt"/>
</dbReference>
<dbReference type="Gene3D" id="2.140.10.10">
    <property type="entry name" value="Quinoprotein alcohol dehydrogenase-like superfamily"/>
    <property type="match status" value="2"/>
</dbReference>
<keyword evidence="4" id="KW-0472">Membrane</keyword>
<keyword evidence="4" id="KW-0812">Transmembrane</keyword>
<keyword evidence="3" id="KW-0560">Oxidoreductase</keyword>
<comment type="caution">
    <text evidence="6">The sequence shown here is derived from an EMBL/GenBank/DDBJ whole genome shotgun (WGS) entry which is preliminary data.</text>
</comment>
<comment type="similarity">
    <text evidence="2">Belongs to the bacterial PQQ dehydrogenase family.</text>
</comment>
<dbReference type="EMBL" id="NTHN01000065">
    <property type="protein sequence ID" value="PBD20225.1"/>
    <property type="molecule type" value="Genomic_DNA"/>
</dbReference>
<evidence type="ECO:0000313" key="6">
    <source>
        <dbReference type="EMBL" id="PBD20225.1"/>
    </source>
</evidence>
<dbReference type="InterPro" id="IPR011047">
    <property type="entry name" value="Quinoprotein_ADH-like_sf"/>
</dbReference>
<gene>
    <name evidence="6" type="ORF">CLG85_05135</name>
</gene>
<proteinExistence type="inferred from homology"/>
<evidence type="ECO:0000256" key="2">
    <source>
        <dbReference type="ARBA" id="ARBA00008156"/>
    </source>
</evidence>
<dbReference type="AlphaFoldDB" id="A0A2A3JYG1"/>
<dbReference type="InterPro" id="IPR002372">
    <property type="entry name" value="PQQ_rpt_dom"/>
</dbReference>
<feature type="transmembrane region" description="Helical" evidence="4">
    <location>
        <begin position="12"/>
        <end position="31"/>
    </location>
</feature>
<evidence type="ECO:0000256" key="4">
    <source>
        <dbReference type="SAM" id="Phobius"/>
    </source>
</evidence>
<dbReference type="RefSeq" id="WP_095881286.1">
    <property type="nucleotide sequence ID" value="NZ_NTHN02000017.1"/>
</dbReference>
<dbReference type="PANTHER" id="PTHR32303:SF4">
    <property type="entry name" value="QUINOPROTEIN GLUCOSE DEHYDROGENASE"/>
    <property type="match status" value="1"/>
</dbReference>
<dbReference type="GO" id="GO:0016020">
    <property type="term" value="C:membrane"/>
    <property type="evidence" value="ECO:0007669"/>
    <property type="project" value="InterPro"/>
</dbReference>
<keyword evidence="4" id="KW-1133">Transmembrane helix</keyword>
<evidence type="ECO:0000256" key="1">
    <source>
        <dbReference type="ARBA" id="ARBA00001931"/>
    </source>
</evidence>
<dbReference type="OrthoDB" id="9794322at2"/>
<dbReference type="PANTHER" id="PTHR32303">
    <property type="entry name" value="QUINOPROTEIN ALCOHOL DEHYDROGENASE (CYTOCHROME C)"/>
    <property type="match status" value="1"/>
</dbReference>
<protein>
    <submittedName>
        <fullName evidence="6">Membrane-bound PQQ-dependent dehydrogenase, glucose/quinate/shikimate family</fullName>
    </submittedName>
</protein>
<evidence type="ECO:0000256" key="3">
    <source>
        <dbReference type="ARBA" id="ARBA00023002"/>
    </source>
</evidence>
<feature type="transmembrane region" description="Helical" evidence="4">
    <location>
        <begin position="67"/>
        <end position="83"/>
    </location>
</feature>
<feature type="transmembrane region" description="Helical" evidence="4">
    <location>
        <begin position="125"/>
        <end position="145"/>
    </location>
</feature>
<sequence>MSENHRSFRGVGTLLIAYAVLSILTGVALLYLGARLVVVGGSAYYLFASVAAIFIGALIFRKSVWSVWVLCGLSVATLIWGLMEAGWNGWALIPRFDWLVAMGVVLAALWPVSRRVFAFHKAGPYFAATLVPAIVMLTCIIVPILDNPAVNTADHAVLKERDTAIFSRNAPDRAVGVSSSHDASNWTAYGGSNLSQKFSLASQITPENVGDMVKLWEFHTGDLRPADARYGYAAENTPLKVGDTLYLCSPSHAVFAINASTGEEKWHYDPHVDKAAGFTNGVTICRGVAYYEAPQQLAQCQSRIIWGTMDSRLLAVDAQTGALCEDWADGGAYDLKQNTDTDVPGFISVTSAPTIVDGVAVVGHMVVDGQDYRAPAGVVRAIDAVTGKLQWAWDLGRETPNAPLAEGEHFTHATPNVWSPMSADSDLNLVYVGTGNASGDFYGGNRSEKDEEYTDAVVALDARTGEERWHFRTVHHDLWDFDIGPAMNLVDWPTENGMRPALIQATKAGSIFVLDRETGEPLEPVEMYDAPTVPGVPGERVSAQQPMSPNMPNTIGAPNKGEIEMIAEADAWGISPFDQLLCRIQFHQMRYDGLFTPPTVGIGSISFPGNHGGMNWGGGAIDPDRGLMLINSERIPYQIYLIPRDDIADAKSVVDDRDHKTPFMPQIGLPYGAKKQPWMGPLKMPCIAPPWGYVAALDLKSKDVLWRRPMGTAADSGPLGIKTGLPVTVGTPSNGGPLATAGGLMFIGAALDNYLRAYDSLSGELVWEYRTDAGVNANPMSYEINGQQLIVAQVGGHDGMGTTSGDGYVAWGLRPEGYTGPKVVRSDMTR</sequence>
<dbReference type="GO" id="GO:0048038">
    <property type="term" value="F:quinone binding"/>
    <property type="evidence" value="ECO:0007669"/>
    <property type="project" value="InterPro"/>
</dbReference>
<organism evidence="6">
    <name type="scientific">Alloyangia mangrovi</name>
    <dbReference type="NCBI Taxonomy" id="1779329"/>
    <lineage>
        <taxon>Bacteria</taxon>
        <taxon>Pseudomonadati</taxon>
        <taxon>Pseudomonadota</taxon>
        <taxon>Alphaproteobacteria</taxon>
        <taxon>Rhodobacterales</taxon>
        <taxon>Roseobacteraceae</taxon>
        <taxon>Alloyangia</taxon>
    </lineage>
</organism>
<dbReference type="SMART" id="SM00564">
    <property type="entry name" value="PQQ"/>
    <property type="match status" value="6"/>
</dbReference>
<evidence type="ECO:0000259" key="5">
    <source>
        <dbReference type="Pfam" id="PF01011"/>
    </source>
</evidence>